<dbReference type="GO" id="GO:0006629">
    <property type="term" value="P:lipid metabolic process"/>
    <property type="evidence" value="ECO:0007669"/>
    <property type="project" value="UniProtKB-KW"/>
</dbReference>
<keyword evidence="3 7" id="KW-0808">Transferase</keyword>
<dbReference type="SUPFAM" id="SSF53335">
    <property type="entry name" value="S-adenosyl-L-methionine-dependent methyltransferases"/>
    <property type="match status" value="1"/>
</dbReference>
<name>A0A0D1LG31_9MYCO</name>
<gene>
    <name evidence="7" type="ORF">TL10_21580</name>
</gene>
<dbReference type="Pfam" id="PF13649">
    <property type="entry name" value="Methyltransf_25"/>
    <property type="match status" value="1"/>
</dbReference>
<organism evidence="7 8">
    <name type="scientific">Mycolicibacterium llatzerense</name>
    <dbReference type="NCBI Taxonomy" id="280871"/>
    <lineage>
        <taxon>Bacteria</taxon>
        <taxon>Bacillati</taxon>
        <taxon>Actinomycetota</taxon>
        <taxon>Actinomycetes</taxon>
        <taxon>Mycobacteriales</taxon>
        <taxon>Mycobacteriaceae</taxon>
        <taxon>Mycolicibacterium</taxon>
    </lineage>
</organism>
<evidence type="ECO:0000259" key="6">
    <source>
        <dbReference type="Pfam" id="PF13649"/>
    </source>
</evidence>
<dbReference type="InterPro" id="IPR041698">
    <property type="entry name" value="Methyltransf_25"/>
</dbReference>
<dbReference type="PANTHER" id="PTHR43667">
    <property type="entry name" value="CYCLOPROPANE-FATTY-ACYL-PHOSPHOLIPID SYNTHASE"/>
    <property type="match status" value="1"/>
</dbReference>
<dbReference type="Gene3D" id="3.40.50.150">
    <property type="entry name" value="Vaccinia Virus protein VP39"/>
    <property type="match status" value="1"/>
</dbReference>
<keyword evidence="8" id="KW-1185">Reference proteome</keyword>
<keyword evidence="5" id="KW-0443">Lipid metabolism</keyword>
<dbReference type="Proteomes" id="UP000032221">
    <property type="component" value="Unassembled WGS sequence"/>
</dbReference>
<protein>
    <submittedName>
        <fullName evidence="7">SAM-dependent methlyltransferase</fullName>
    </submittedName>
</protein>
<dbReference type="CDD" id="cd02440">
    <property type="entry name" value="AdoMet_MTases"/>
    <property type="match status" value="1"/>
</dbReference>
<evidence type="ECO:0000256" key="2">
    <source>
        <dbReference type="ARBA" id="ARBA00022603"/>
    </source>
</evidence>
<reference evidence="7 8" key="1">
    <citation type="submission" date="2015-01" db="EMBL/GenBank/DDBJ databases">
        <title>Genome sequence of Mycobacterium llatzerense and Mycobacterium immunogenum recovered from brain abscess.</title>
        <authorList>
            <person name="Greninger A.L."/>
            <person name="Langelier C."/>
            <person name="Cunningham G."/>
            <person name="Chiu C.Y."/>
            <person name="Miller S."/>
        </authorList>
    </citation>
    <scope>NUCLEOTIDE SEQUENCE [LARGE SCALE GENOMIC DNA]</scope>
    <source>
        <strain evidence="7 8">CLUC14</strain>
    </source>
</reference>
<dbReference type="GO" id="GO:0032259">
    <property type="term" value="P:methylation"/>
    <property type="evidence" value="ECO:0007669"/>
    <property type="project" value="UniProtKB-KW"/>
</dbReference>
<sequence>MTIDTMDWDGAYREDGFFEGPPPWNIGEPQPVIADLIRSGAFRSDVLDAGCGHGEVSLALAGAGYTVVGLELSDTAVAWAQRSAAQRGLLNVTFAQADITAFTGYDDRFSSVVDCTLFHALPVDKRDAYLESVHRAAAPGADYYILVFAKGAYPADMASKPNEVDAYELHAEVGRYFDIDFIRPAPILAKVQSLPGLPDLALPFERDALGRLQFPGYLLHAHKALSATTRDET</sequence>
<dbReference type="OrthoDB" id="3825914at2"/>
<dbReference type="PATRIC" id="fig|280871.6.peg.4465"/>
<dbReference type="PANTHER" id="PTHR43667:SF1">
    <property type="entry name" value="CYCLOPROPANE-FATTY-ACYL-PHOSPHOLIPID SYNTHASE"/>
    <property type="match status" value="1"/>
</dbReference>
<dbReference type="InterPro" id="IPR029063">
    <property type="entry name" value="SAM-dependent_MTases_sf"/>
</dbReference>
<accession>A0A0D1LG31</accession>
<evidence type="ECO:0000256" key="5">
    <source>
        <dbReference type="ARBA" id="ARBA00023098"/>
    </source>
</evidence>
<evidence type="ECO:0000256" key="4">
    <source>
        <dbReference type="ARBA" id="ARBA00022691"/>
    </source>
</evidence>
<evidence type="ECO:0000256" key="1">
    <source>
        <dbReference type="ARBA" id="ARBA00010815"/>
    </source>
</evidence>
<dbReference type="EMBL" id="JXST01000034">
    <property type="protein sequence ID" value="KIU14961.1"/>
    <property type="molecule type" value="Genomic_DNA"/>
</dbReference>
<comment type="similarity">
    <text evidence="1">Belongs to the CFA/CMAS family.</text>
</comment>
<dbReference type="InterPro" id="IPR050723">
    <property type="entry name" value="CFA/CMAS"/>
</dbReference>
<keyword evidence="2" id="KW-0489">Methyltransferase</keyword>
<evidence type="ECO:0000313" key="8">
    <source>
        <dbReference type="Proteomes" id="UP000032221"/>
    </source>
</evidence>
<dbReference type="STRING" id="280871.TL10_21580"/>
<keyword evidence="4" id="KW-0949">S-adenosyl-L-methionine</keyword>
<feature type="domain" description="Methyltransferase" evidence="6">
    <location>
        <begin position="46"/>
        <end position="140"/>
    </location>
</feature>
<evidence type="ECO:0000256" key="3">
    <source>
        <dbReference type="ARBA" id="ARBA00022679"/>
    </source>
</evidence>
<comment type="caution">
    <text evidence="7">The sequence shown here is derived from an EMBL/GenBank/DDBJ whole genome shotgun (WGS) entry which is preliminary data.</text>
</comment>
<dbReference type="AlphaFoldDB" id="A0A0D1LG31"/>
<evidence type="ECO:0000313" key="7">
    <source>
        <dbReference type="EMBL" id="KIU14961.1"/>
    </source>
</evidence>
<dbReference type="GO" id="GO:0008168">
    <property type="term" value="F:methyltransferase activity"/>
    <property type="evidence" value="ECO:0007669"/>
    <property type="project" value="UniProtKB-KW"/>
</dbReference>
<dbReference type="RefSeq" id="WP_043987240.1">
    <property type="nucleotide sequence ID" value="NZ_JXST01000034.1"/>
</dbReference>
<proteinExistence type="inferred from homology"/>